<dbReference type="EMBL" id="CAJJDN010000087">
    <property type="protein sequence ID" value="CAD8106509.1"/>
    <property type="molecule type" value="Genomic_DNA"/>
</dbReference>
<keyword evidence="2" id="KW-1185">Reference proteome</keyword>
<organism evidence="1 2">
    <name type="scientific">Paramecium sonneborni</name>
    <dbReference type="NCBI Taxonomy" id="65129"/>
    <lineage>
        <taxon>Eukaryota</taxon>
        <taxon>Sar</taxon>
        <taxon>Alveolata</taxon>
        <taxon>Ciliophora</taxon>
        <taxon>Intramacronucleata</taxon>
        <taxon>Oligohymenophorea</taxon>
        <taxon>Peniculida</taxon>
        <taxon>Parameciidae</taxon>
        <taxon>Paramecium</taxon>
    </lineage>
</organism>
<evidence type="ECO:0000313" key="2">
    <source>
        <dbReference type="Proteomes" id="UP000692954"/>
    </source>
</evidence>
<gene>
    <name evidence="1" type="ORF">PSON_ATCC_30995.1.T0870018</name>
</gene>
<evidence type="ECO:0000313" key="1">
    <source>
        <dbReference type="EMBL" id="CAD8106509.1"/>
    </source>
</evidence>
<protein>
    <recommendedName>
        <fullName evidence="3">MIR domain-containing protein</fullName>
    </recommendedName>
</protein>
<proteinExistence type="predicted"/>
<sequence length="225" mass="25800">MGSVCQKGDTIVNWPCKSNPRGSNPRTTFTVIPEEESAIYSQYDRSVFTASQFYQNPDSQRQTVNLGNAIDRDNKIQILNVYISKLLSSHSIKLTNTRNHAYEVSLTNINPELCCYCEWHLEADKLPIRSGDKIDLIHILTGRYLMATELDEEGIVYCGYGSSRCWTIEFDDNILKDGAIFELKHNDITKYLSFINKKATLSQNRQVCLNDNEGKNNYWKLVLIQ</sequence>
<dbReference type="AlphaFoldDB" id="A0A8S1PVB0"/>
<name>A0A8S1PVB0_9CILI</name>
<accession>A0A8S1PVB0</accession>
<evidence type="ECO:0008006" key="3">
    <source>
        <dbReference type="Google" id="ProtNLM"/>
    </source>
</evidence>
<reference evidence="1" key="1">
    <citation type="submission" date="2021-01" db="EMBL/GenBank/DDBJ databases">
        <authorList>
            <consortium name="Genoscope - CEA"/>
            <person name="William W."/>
        </authorList>
    </citation>
    <scope>NUCLEOTIDE SEQUENCE</scope>
</reference>
<dbReference type="OrthoDB" id="289040at2759"/>
<comment type="caution">
    <text evidence="1">The sequence shown here is derived from an EMBL/GenBank/DDBJ whole genome shotgun (WGS) entry which is preliminary data.</text>
</comment>
<dbReference type="Proteomes" id="UP000692954">
    <property type="component" value="Unassembled WGS sequence"/>
</dbReference>